<reference evidence="12 13" key="1">
    <citation type="submission" date="2019-04" db="EMBL/GenBank/DDBJ databases">
        <title>Geobacter ruber sp. nov., ferric-reducing bacteria isolated from paddy soil.</title>
        <authorList>
            <person name="Xu Z."/>
            <person name="Masuda Y."/>
            <person name="Itoh H."/>
            <person name="Senoo K."/>
        </authorList>
    </citation>
    <scope>NUCLEOTIDE SEQUENCE [LARGE SCALE GENOMIC DNA]</scope>
    <source>
        <strain evidence="12 13">Red88</strain>
    </source>
</reference>
<keyword evidence="11" id="KW-0915">Sodium</keyword>
<dbReference type="HAMAP" id="MF_00454">
    <property type="entry name" value="FluC"/>
    <property type="match status" value="1"/>
</dbReference>
<comment type="function">
    <text evidence="11">Fluoride-specific ion channel. Important for reducing fluoride concentration in the cell, thus reducing its toxicity.</text>
</comment>
<feature type="transmembrane region" description="Helical" evidence="11">
    <location>
        <begin position="64"/>
        <end position="85"/>
    </location>
</feature>
<dbReference type="RefSeq" id="WP_149308326.1">
    <property type="nucleotide sequence ID" value="NZ_SRSD01000008.1"/>
</dbReference>
<keyword evidence="4 11" id="KW-0812">Transmembrane</keyword>
<dbReference type="EMBL" id="SRSD01000008">
    <property type="protein sequence ID" value="KAA0889770.1"/>
    <property type="molecule type" value="Genomic_DNA"/>
</dbReference>
<keyword evidence="3" id="KW-0997">Cell inner membrane</keyword>
<dbReference type="AlphaFoldDB" id="A0A5A9XA37"/>
<dbReference type="NCBIfam" id="TIGR00494">
    <property type="entry name" value="crcB"/>
    <property type="match status" value="1"/>
</dbReference>
<sequence length="129" mass="13909">MKTAATIAIFCAGGGLTRYYLSGWVYSQFGRIFPYGTFAVNIIGAYLIGLVMELGLRSTVIPDTLRLGLTVGFLGGLTTFSTFSYETFKLLEDGQFLVAFANVLASVAVCLLFTWLGIITVRTILQGGV</sequence>
<keyword evidence="11" id="KW-0813">Transport</keyword>
<protein>
    <recommendedName>
        <fullName evidence="11">Fluoride-specific ion channel FluC</fullName>
    </recommendedName>
</protein>
<comment type="caution">
    <text evidence="12">The sequence shown here is derived from an EMBL/GenBank/DDBJ whole genome shotgun (WGS) entry which is preliminary data.</text>
</comment>
<evidence type="ECO:0000256" key="6">
    <source>
        <dbReference type="ARBA" id="ARBA00023065"/>
    </source>
</evidence>
<evidence type="ECO:0000256" key="8">
    <source>
        <dbReference type="ARBA" id="ARBA00023303"/>
    </source>
</evidence>
<gene>
    <name evidence="11 12" type="primary">crcB</name>
    <name evidence="11" type="synonym">fluC</name>
    <name evidence="12" type="ORF">ET418_13425</name>
</gene>
<evidence type="ECO:0000256" key="5">
    <source>
        <dbReference type="ARBA" id="ARBA00022989"/>
    </source>
</evidence>
<keyword evidence="7 11" id="KW-0472">Membrane</keyword>
<comment type="catalytic activity">
    <reaction evidence="10">
        <text>fluoride(in) = fluoride(out)</text>
        <dbReference type="Rhea" id="RHEA:76159"/>
        <dbReference type="ChEBI" id="CHEBI:17051"/>
    </reaction>
    <physiologicalReaction direction="left-to-right" evidence="10">
        <dbReference type="Rhea" id="RHEA:76160"/>
    </physiologicalReaction>
</comment>
<accession>A0A5A9XA37</accession>
<keyword evidence="2 11" id="KW-1003">Cell membrane</keyword>
<feature type="transmembrane region" description="Helical" evidence="11">
    <location>
        <begin position="33"/>
        <end position="52"/>
    </location>
</feature>
<organism evidence="12 13">
    <name type="scientific">Oryzomonas rubra</name>
    <dbReference type="NCBI Taxonomy" id="2509454"/>
    <lineage>
        <taxon>Bacteria</taxon>
        <taxon>Pseudomonadati</taxon>
        <taxon>Thermodesulfobacteriota</taxon>
        <taxon>Desulfuromonadia</taxon>
        <taxon>Geobacterales</taxon>
        <taxon>Geobacteraceae</taxon>
        <taxon>Oryzomonas</taxon>
    </lineage>
</organism>
<evidence type="ECO:0000256" key="7">
    <source>
        <dbReference type="ARBA" id="ARBA00023136"/>
    </source>
</evidence>
<keyword evidence="8 11" id="KW-0407">Ion channel</keyword>
<keyword evidence="5 11" id="KW-1133">Transmembrane helix</keyword>
<evidence type="ECO:0000256" key="4">
    <source>
        <dbReference type="ARBA" id="ARBA00022692"/>
    </source>
</evidence>
<evidence type="ECO:0000256" key="11">
    <source>
        <dbReference type="HAMAP-Rule" id="MF_00454"/>
    </source>
</evidence>
<evidence type="ECO:0000256" key="2">
    <source>
        <dbReference type="ARBA" id="ARBA00022475"/>
    </source>
</evidence>
<proteinExistence type="inferred from homology"/>
<comment type="similarity">
    <text evidence="9 11">Belongs to the fluoride channel Fluc/FEX (TC 1.A.43) family.</text>
</comment>
<dbReference type="Proteomes" id="UP000324298">
    <property type="component" value="Unassembled WGS sequence"/>
</dbReference>
<evidence type="ECO:0000256" key="10">
    <source>
        <dbReference type="ARBA" id="ARBA00035585"/>
    </source>
</evidence>
<evidence type="ECO:0000313" key="12">
    <source>
        <dbReference type="EMBL" id="KAA0889770.1"/>
    </source>
</evidence>
<dbReference type="PANTHER" id="PTHR28259:SF1">
    <property type="entry name" value="FLUORIDE EXPORT PROTEIN 1-RELATED"/>
    <property type="match status" value="1"/>
</dbReference>
<keyword evidence="11" id="KW-0479">Metal-binding</keyword>
<keyword evidence="6 11" id="KW-0406">Ion transport</keyword>
<evidence type="ECO:0000256" key="1">
    <source>
        <dbReference type="ARBA" id="ARBA00004651"/>
    </source>
</evidence>
<dbReference type="GO" id="GO:0046872">
    <property type="term" value="F:metal ion binding"/>
    <property type="evidence" value="ECO:0007669"/>
    <property type="project" value="UniProtKB-KW"/>
</dbReference>
<feature type="binding site" evidence="11">
    <location>
        <position position="75"/>
    </location>
    <ligand>
        <name>Na(+)</name>
        <dbReference type="ChEBI" id="CHEBI:29101"/>
        <note>structural</note>
    </ligand>
</feature>
<dbReference type="OrthoDB" id="9806299at2"/>
<dbReference type="PANTHER" id="PTHR28259">
    <property type="entry name" value="FLUORIDE EXPORT PROTEIN 1-RELATED"/>
    <property type="match status" value="1"/>
</dbReference>
<dbReference type="GO" id="GO:0062054">
    <property type="term" value="F:fluoride channel activity"/>
    <property type="evidence" value="ECO:0007669"/>
    <property type="project" value="UniProtKB-UniRule"/>
</dbReference>
<dbReference type="InterPro" id="IPR003691">
    <property type="entry name" value="FluC"/>
</dbReference>
<dbReference type="GO" id="GO:0140114">
    <property type="term" value="P:cellular detoxification of fluoride"/>
    <property type="evidence" value="ECO:0007669"/>
    <property type="project" value="UniProtKB-UniRule"/>
</dbReference>
<comment type="activity regulation">
    <text evidence="11">Na(+) is not transported, but it plays an essential structural role and its presence is essential for fluoride channel function.</text>
</comment>
<feature type="binding site" evidence="11">
    <location>
        <position position="78"/>
    </location>
    <ligand>
        <name>Na(+)</name>
        <dbReference type="ChEBI" id="CHEBI:29101"/>
        <note>structural</note>
    </ligand>
</feature>
<dbReference type="Pfam" id="PF02537">
    <property type="entry name" value="CRCB"/>
    <property type="match status" value="1"/>
</dbReference>
<evidence type="ECO:0000256" key="9">
    <source>
        <dbReference type="ARBA" id="ARBA00035120"/>
    </source>
</evidence>
<name>A0A5A9XA37_9BACT</name>
<feature type="transmembrane region" description="Helical" evidence="11">
    <location>
        <begin position="97"/>
        <end position="121"/>
    </location>
</feature>
<comment type="subcellular location">
    <subcellularLocation>
        <location evidence="1 11">Cell membrane</location>
        <topology evidence="1 11">Multi-pass membrane protein</topology>
    </subcellularLocation>
</comment>
<dbReference type="GO" id="GO:0005886">
    <property type="term" value="C:plasma membrane"/>
    <property type="evidence" value="ECO:0007669"/>
    <property type="project" value="UniProtKB-SubCell"/>
</dbReference>
<keyword evidence="13" id="KW-1185">Reference proteome</keyword>
<evidence type="ECO:0000313" key="13">
    <source>
        <dbReference type="Proteomes" id="UP000324298"/>
    </source>
</evidence>
<evidence type="ECO:0000256" key="3">
    <source>
        <dbReference type="ARBA" id="ARBA00022519"/>
    </source>
</evidence>